<dbReference type="EMBL" id="JAZDRP010000001">
    <property type="protein sequence ID" value="MEE2524796.1"/>
    <property type="molecule type" value="Genomic_DNA"/>
</dbReference>
<dbReference type="SMART" id="SM00563">
    <property type="entry name" value="PlsC"/>
    <property type="match status" value="1"/>
</dbReference>
<keyword evidence="4" id="KW-0472">Membrane</keyword>
<dbReference type="PANTHER" id="PTHR10434">
    <property type="entry name" value="1-ACYL-SN-GLYCEROL-3-PHOSPHATE ACYLTRANSFERASE"/>
    <property type="match status" value="1"/>
</dbReference>
<evidence type="ECO:0000256" key="4">
    <source>
        <dbReference type="SAM" id="Phobius"/>
    </source>
</evidence>
<comment type="pathway">
    <text evidence="1">Lipid metabolism.</text>
</comment>
<dbReference type="CDD" id="cd07989">
    <property type="entry name" value="LPLAT_AGPAT-like"/>
    <property type="match status" value="1"/>
</dbReference>
<feature type="domain" description="Phospholipid/glycerol acyltransferase" evidence="5">
    <location>
        <begin position="68"/>
        <end position="182"/>
    </location>
</feature>
<dbReference type="Pfam" id="PF01553">
    <property type="entry name" value="Acyltransferase"/>
    <property type="match status" value="1"/>
</dbReference>
<name>A0ABU7LLJ4_9PROT</name>
<keyword evidence="2" id="KW-0808">Transferase</keyword>
<dbReference type="InterPro" id="IPR002123">
    <property type="entry name" value="Plipid/glycerol_acylTrfase"/>
</dbReference>
<organism evidence="6 7">
    <name type="scientific">Hyphobacterium lacteum</name>
    <dbReference type="NCBI Taxonomy" id="3116575"/>
    <lineage>
        <taxon>Bacteria</taxon>
        <taxon>Pseudomonadati</taxon>
        <taxon>Pseudomonadota</taxon>
        <taxon>Alphaproteobacteria</taxon>
        <taxon>Maricaulales</taxon>
        <taxon>Maricaulaceae</taxon>
        <taxon>Hyphobacterium</taxon>
    </lineage>
</organism>
<feature type="transmembrane region" description="Helical" evidence="4">
    <location>
        <begin position="6"/>
        <end position="27"/>
    </location>
</feature>
<dbReference type="PANTHER" id="PTHR10434:SF40">
    <property type="entry name" value="1-ACYL-SN-GLYCEROL-3-PHOSPHATE ACYLTRANSFERASE"/>
    <property type="match status" value="1"/>
</dbReference>
<dbReference type="SUPFAM" id="SSF69593">
    <property type="entry name" value="Glycerol-3-phosphate (1)-acyltransferase"/>
    <property type="match status" value="1"/>
</dbReference>
<evidence type="ECO:0000256" key="1">
    <source>
        <dbReference type="ARBA" id="ARBA00005189"/>
    </source>
</evidence>
<keyword evidence="7" id="KW-1185">Reference proteome</keyword>
<comment type="caution">
    <text evidence="6">The sequence shown here is derived from an EMBL/GenBank/DDBJ whole genome shotgun (WGS) entry which is preliminary data.</text>
</comment>
<dbReference type="GO" id="GO:0016746">
    <property type="term" value="F:acyltransferase activity"/>
    <property type="evidence" value="ECO:0007669"/>
    <property type="project" value="UniProtKB-KW"/>
</dbReference>
<keyword evidence="4" id="KW-1133">Transmembrane helix</keyword>
<proteinExistence type="predicted"/>
<keyword evidence="3 6" id="KW-0012">Acyltransferase</keyword>
<dbReference type="Proteomes" id="UP001354971">
    <property type="component" value="Unassembled WGS sequence"/>
</dbReference>
<evidence type="ECO:0000256" key="3">
    <source>
        <dbReference type="ARBA" id="ARBA00023315"/>
    </source>
</evidence>
<evidence type="ECO:0000313" key="6">
    <source>
        <dbReference type="EMBL" id="MEE2524796.1"/>
    </source>
</evidence>
<accession>A0ABU7LLJ4</accession>
<keyword evidence="4" id="KW-0812">Transmembrane</keyword>
<evidence type="ECO:0000259" key="5">
    <source>
        <dbReference type="SMART" id="SM00563"/>
    </source>
</evidence>
<reference evidence="6 7" key="1">
    <citation type="submission" date="2024-01" db="EMBL/GenBank/DDBJ databases">
        <title>Hyphobacterium bacterium isolated from marine sediment.</title>
        <authorList>
            <person name="Zhao S."/>
        </authorList>
    </citation>
    <scope>NUCLEOTIDE SEQUENCE [LARGE SCALE GENOMIC DNA]</scope>
    <source>
        <strain evidence="7">HN65</strain>
    </source>
</reference>
<evidence type="ECO:0000256" key="2">
    <source>
        <dbReference type="ARBA" id="ARBA00022679"/>
    </source>
</evidence>
<protein>
    <submittedName>
        <fullName evidence="6">Lysophospholipid acyltransferase family protein</fullName>
    </submittedName>
</protein>
<dbReference type="RefSeq" id="WP_330197464.1">
    <property type="nucleotide sequence ID" value="NZ_JAZDRP010000001.1"/>
</dbReference>
<evidence type="ECO:0000313" key="7">
    <source>
        <dbReference type="Proteomes" id="UP001354971"/>
    </source>
</evidence>
<gene>
    <name evidence="6" type="ORF">V0U79_00325</name>
</gene>
<sequence length="235" mass="26156">MRSTIFNILYWTISGIYAVLCAILALIPGKFFLMHGVRSYCRLTVLLMRVICGIKVEVRGQPPKNKSVIIAAKHQSWGDGIVLVAKTGNVNFVIGDHMLKYPLIGWVLTRVGAIVVNNQGGRKAHQSLNDGIGRSQEETRPILIYPEGHLVPVGHGKPYRKGVYRLATQLERPVVPVATNLGCFWPQQEWSKHPGIAVIEFLEPLSPKLDAASFMATLETTVEAHTRRLEKEAQQ</sequence>